<dbReference type="RefSeq" id="WP_344167593.1">
    <property type="nucleotide sequence ID" value="NZ_BAAARY010000001.1"/>
</dbReference>
<dbReference type="InterPro" id="IPR006311">
    <property type="entry name" value="TAT_signal"/>
</dbReference>
<dbReference type="PANTHER" id="PTHR47197">
    <property type="entry name" value="PROTEIN NIRF"/>
    <property type="match status" value="1"/>
</dbReference>
<protein>
    <recommendedName>
        <fullName evidence="4">YncE family protein</fullName>
    </recommendedName>
</protein>
<sequence length="348" mass="36075">MPHPHATVSLSRRSILAGAVVAATAVTLPGAATAAPARRRRDNQVQVVTDGSALYELAAVPSLGQVFVGNPWRVSDREPRRRVFAIDGDASAVVGEIDLGQVSPFGLTAHPTKPLLYAGDQLFTRSVVKIDARGLQVTAGVTLDGQPRGMAVNPATGKLYVTLTNQGQVAVLDARTLNLLKMITIGPVEPAKVAVNPETNRVYVANAARRADGTSVSVIDGDTDQVIDTVPVEPYALGIAVNPVTGKVYVSNYASGTVSVLDGGSHTVVGRATVGEAPVSVEANPLTNRIYVAHFTPAGGVSIIDSDTHTVRRVDAVPATLGLAIDATRDRVYAASQTGGVVAAVDLT</sequence>
<dbReference type="Gene3D" id="2.130.10.10">
    <property type="entry name" value="YVTN repeat-like/Quinoprotein amine dehydrogenase"/>
    <property type="match status" value="2"/>
</dbReference>
<dbReference type="InterPro" id="IPR051200">
    <property type="entry name" value="Host-pathogen_enzymatic-act"/>
</dbReference>
<dbReference type="InterPro" id="IPR015943">
    <property type="entry name" value="WD40/YVTN_repeat-like_dom_sf"/>
</dbReference>
<organism evidence="2 3">
    <name type="scientific">Pilimelia columellifera subsp. columellifera</name>
    <dbReference type="NCBI Taxonomy" id="706583"/>
    <lineage>
        <taxon>Bacteria</taxon>
        <taxon>Bacillati</taxon>
        <taxon>Actinomycetota</taxon>
        <taxon>Actinomycetes</taxon>
        <taxon>Micromonosporales</taxon>
        <taxon>Micromonosporaceae</taxon>
        <taxon>Pilimelia</taxon>
    </lineage>
</organism>
<dbReference type="InterPro" id="IPR011048">
    <property type="entry name" value="Haem_d1_sf"/>
</dbReference>
<evidence type="ECO:0008006" key="4">
    <source>
        <dbReference type="Google" id="ProtNLM"/>
    </source>
</evidence>
<evidence type="ECO:0000313" key="3">
    <source>
        <dbReference type="Proteomes" id="UP001499978"/>
    </source>
</evidence>
<evidence type="ECO:0000313" key="2">
    <source>
        <dbReference type="EMBL" id="GAA2512971.1"/>
    </source>
</evidence>
<dbReference type="PANTHER" id="PTHR47197:SF3">
    <property type="entry name" value="DIHYDRO-HEME D1 DEHYDROGENASE"/>
    <property type="match status" value="1"/>
</dbReference>
<dbReference type="EMBL" id="BAAARY010000001">
    <property type="protein sequence ID" value="GAA2512971.1"/>
    <property type="molecule type" value="Genomic_DNA"/>
</dbReference>
<dbReference type="Proteomes" id="UP001499978">
    <property type="component" value="Unassembled WGS sequence"/>
</dbReference>
<gene>
    <name evidence="2" type="ORF">GCM10010201_05560</name>
</gene>
<proteinExistence type="predicted"/>
<comment type="caution">
    <text evidence="2">The sequence shown here is derived from an EMBL/GenBank/DDBJ whole genome shotgun (WGS) entry which is preliminary data.</text>
</comment>
<dbReference type="SUPFAM" id="SSF51004">
    <property type="entry name" value="C-terminal (heme d1) domain of cytochrome cd1-nitrite reductase"/>
    <property type="match status" value="1"/>
</dbReference>
<keyword evidence="1" id="KW-0732">Signal</keyword>
<feature type="signal peptide" evidence="1">
    <location>
        <begin position="1"/>
        <end position="34"/>
    </location>
</feature>
<evidence type="ECO:0000256" key="1">
    <source>
        <dbReference type="SAM" id="SignalP"/>
    </source>
</evidence>
<feature type="chain" id="PRO_5047043286" description="YncE family protein" evidence="1">
    <location>
        <begin position="35"/>
        <end position="348"/>
    </location>
</feature>
<reference evidence="3" key="1">
    <citation type="journal article" date="2019" name="Int. J. Syst. Evol. Microbiol.">
        <title>The Global Catalogue of Microorganisms (GCM) 10K type strain sequencing project: providing services to taxonomists for standard genome sequencing and annotation.</title>
        <authorList>
            <consortium name="The Broad Institute Genomics Platform"/>
            <consortium name="The Broad Institute Genome Sequencing Center for Infectious Disease"/>
            <person name="Wu L."/>
            <person name="Ma J."/>
        </authorList>
    </citation>
    <scope>NUCLEOTIDE SEQUENCE [LARGE SCALE GENOMIC DNA]</scope>
    <source>
        <strain evidence="3">JCM 3367</strain>
    </source>
</reference>
<keyword evidence="3" id="KW-1185">Reference proteome</keyword>
<dbReference type="PROSITE" id="PS51318">
    <property type="entry name" value="TAT"/>
    <property type="match status" value="1"/>
</dbReference>
<accession>A0ABP6A9G9</accession>
<name>A0ABP6A9G9_9ACTN</name>